<evidence type="ECO:0000256" key="4">
    <source>
        <dbReference type="ARBA" id="ARBA00022475"/>
    </source>
</evidence>
<feature type="transmembrane region" description="Helical" evidence="9">
    <location>
        <begin position="362"/>
        <end position="384"/>
    </location>
</feature>
<dbReference type="PANTHER" id="PTHR32507">
    <property type="entry name" value="NA(+)/H(+) ANTIPORTER 1"/>
    <property type="match status" value="1"/>
</dbReference>
<evidence type="ECO:0000313" key="11">
    <source>
        <dbReference type="EMBL" id="MFC7241443.1"/>
    </source>
</evidence>
<dbReference type="InterPro" id="IPR038770">
    <property type="entry name" value="Na+/solute_symporter_sf"/>
</dbReference>
<keyword evidence="12" id="KW-1185">Reference proteome</keyword>
<sequence>MRVYGLIALAVVLIAWAAVSARAARYSVTLPIALLLAGLLVAGGDDPLVDVDVSAPAVQHVLQLTLALILFGDATEISLRRLWSAGHLPLRLLLVAFPLTVLAGLATGLALFPQANIWVIAMVAAALTATDASLATMLVRDERIPHDLRTAVTVESGLNDGLAAPLVVFFAAAAAAAGTERTPGTVLGHTVVELLIALVAGIAAGAGAGLLLRWARHRGWSAARAERLAYLAVGVLVFEATHALHGNGIVAAFLAGLAVRAVDRHLPERHLQTTHDGVALLAAGVWFAFGSLIPHALSDVLSWRVLLYAVLSLTVVRMLPVALSLVGLRRYPREVWLLSWLGPRGLPSVIFALVGVQQLTGVSAQLAISLIMATVLLSVLAHGLSAIPIAERWSIAPASAPPPRT</sequence>
<evidence type="ECO:0000259" key="10">
    <source>
        <dbReference type="Pfam" id="PF00999"/>
    </source>
</evidence>
<keyword evidence="6 9" id="KW-1133">Transmembrane helix</keyword>
<dbReference type="EMBL" id="JBHTAC010000002">
    <property type="protein sequence ID" value="MFC7241443.1"/>
    <property type="molecule type" value="Genomic_DNA"/>
</dbReference>
<dbReference type="Proteomes" id="UP001596392">
    <property type="component" value="Unassembled WGS sequence"/>
</dbReference>
<feature type="transmembrane region" description="Helical" evidence="9">
    <location>
        <begin position="160"/>
        <end position="179"/>
    </location>
</feature>
<comment type="subcellular location">
    <subcellularLocation>
        <location evidence="1">Cell membrane</location>
        <topology evidence="1">Multi-pass membrane protein</topology>
    </subcellularLocation>
</comment>
<keyword evidence="7" id="KW-0406">Ion transport</keyword>
<feature type="transmembrane region" description="Helical" evidence="9">
    <location>
        <begin position="227"/>
        <end position="243"/>
    </location>
</feature>
<keyword evidence="3" id="KW-0050">Antiport</keyword>
<dbReference type="Gene3D" id="1.20.1530.20">
    <property type="match status" value="1"/>
</dbReference>
<comment type="caution">
    <text evidence="11">The sequence shown here is derived from an EMBL/GenBank/DDBJ whole genome shotgun (WGS) entry which is preliminary data.</text>
</comment>
<feature type="transmembrane region" description="Helical" evidence="9">
    <location>
        <begin position="92"/>
        <end position="111"/>
    </location>
</feature>
<evidence type="ECO:0000256" key="5">
    <source>
        <dbReference type="ARBA" id="ARBA00022692"/>
    </source>
</evidence>
<organism evidence="11 12">
    <name type="scientific">Catellatospora aurea</name>
    <dbReference type="NCBI Taxonomy" id="1337874"/>
    <lineage>
        <taxon>Bacteria</taxon>
        <taxon>Bacillati</taxon>
        <taxon>Actinomycetota</taxon>
        <taxon>Actinomycetes</taxon>
        <taxon>Micromonosporales</taxon>
        <taxon>Micromonosporaceae</taxon>
        <taxon>Catellatospora</taxon>
    </lineage>
</organism>
<keyword evidence="2" id="KW-0813">Transport</keyword>
<evidence type="ECO:0000256" key="3">
    <source>
        <dbReference type="ARBA" id="ARBA00022449"/>
    </source>
</evidence>
<keyword evidence="4" id="KW-1003">Cell membrane</keyword>
<feature type="domain" description="Cation/H+ exchanger transmembrane" evidence="10">
    <location>
        <begin position="12"/>
        <end position="391"/>
    </location>
</feature>
<evidence type="ECO:0000256" key="2">
    <source>
        <dbReference type="ARBA" id="ARBA00022448"/>
    </source>
</evidence>
<keyword evidence="5 9" id="KW-0812">Transmembrane</keyword>
<feature type="transmembrane region" description="Helical" evidence="9">
    <location>
        <begin position="303"/>
        <end position="328"/>
    </location>
</feature>
<evidence type="ECO:0000256" key="7">
    <source>
        <dbReference type="ARBA" id="ARBA00023065"/>
    </source>
</evidence>
<feature type="transmembrane region" description="Helical" evidence="9">
    <location>
        <begin position="191"/>
        <end position="215"/>
    </location>
</feature>
<protein>
    <submittedName>
        <fullName evidence="11">Cation:proton antiporter</fullName>
    </submittedName>
</protein>
<evidence type="ECO:0000256" key="9">
    <source>
        <dbReference type="SAM" id="Phobius"/>
    </source>
</evidence>
<feature type="transmembrane region" description="Helical" evidence="9">
    <location>
        <begin position="117"/>
        <end position="139"/>
    </location>
</feature>
<dbReference type="Pfam" id="PF00999">
    <property type="entry name" value="Na_H_Exchanger"/>
    <property type="match status" value="1"/>
</dbReference>
<evidence type="ECO:0000313" key="12">
    <source>
        <dbReference type="Proteomes" id="UP001596392"/>
    </source>
</evidence>
<evidence type="ECO:0000256" key="8">
    <source>
        <dbReference type="ARBA" id="ARBA00023136"/>
    </source>
</evidence>
<reference evidence="12" key="1">
    <citation type="journal article" date="2019" name="Int. J. Syst. Evol. Microbiol.">
        <title>The Global Catalogue of Microorganisms (GCM) 10K type strain sequencing project: providing services to taxonomists for standard genome sequencing and annotation.</title>
        <authorList>
            <consortium name="The Broad Institute Genomics Platform"/>
            <consortium name="The Broad Institute Genome Sequencing Center for Infectious Disease"/>
            <person name="Wu L."/>
            <person name="Ma J."/>
        </authorList>
    </citation>
    <scope>NUCLEOTIDE SEQUENCE [LARGE SCALE GENOMIC DNA]</scope>
    <source>
        <strain evidence="12">CGMCC 1.9106</strain>
    </source>
</reference>
<gene>
    <name evidence="11" type="ORF">ACFQO7_03005</name>
</gene>
<evidence type="ECO:0000256" key="6">
    <source>
        <dbReference type="ARBA" id="ARBA00022989"/>
    </source>
</evidence>
<proteinExistence type="predicted"/>
<dbReference type="PANTHER" id="PTHR32507:SF8">
    <property type="entry name" value="CNH1P"/>
    <property type="match status" value="1"/>
</dbReference>
<dbReference type="InterPro" id="IPR006153">
    <property type="entry name" value="Cation/H_exchanger_TM"/>
</dbReference>
<feature type="transmembrane region" description="Helical" evidence="9">
    <location>
        <begin position="335"/>
        <end position="356"/>
    </location>
</feature>
<accession>A0ABW2GPZ5</accession>
<keyword evidence="8 9" id="KW-0472">Membrane</keyword>
<evidence type="ECO:0000256" key="1">
    <source>
        <dbReference type="ARBA" id="ARBA00004651"/>
    </source>
</evidence>
<feature type="transmembrane region" description="Helical" evidence="9">
    <location>
        <begin position="278"/>
        <end position="297"/>
    </location>
</feature>
<dbReference type="RefSeq" id="WP_376804912.1">
    <property type="nucleotide sequence ID" value="NZ_JBHTAC010000002.1"/>
</dbReference>
<name>A0ABW2GPZ5_9ACTN</name>